<feature type="non-terminal residue" evidence="8">
    <location>
        <position position="1"/>
    </location>
</feature>
<comment type="subcellular location">
    <subcellularLocation>
        <location evidence="1">Cell junction</location>
    </subcellularLocation>
</comment>
<comment type="similarity">
    <text evidence="2">Belongs to the beta-catenin family.</text>
</comment>
<evidence type="ECO:0000256" key="2">
    <source>
        <dbReference type="ARBA" id="ARBA00005462"/>
    </source>
</evidence>
<dbReference type="Proteomes" id="UP000736164">
    <property type="component" value="Unassembled WGS sequence"/>
</dbReference>
<keyword evidence="4" id="KW-0130">Cell adhesion</keyword>
<dbReference type="SMART" id="SM00185">
    <property type="entry name" value="ARM"/>
    <property type="match status" value="6"/>
</dbReference>
<evidence type="ECO:0000256" key="3">
    <source>
        <dbReference type="ARBA" id="ARBA00022737"/>
    </source>
</evidence>
<evidence type="ECO:0000256" key="5">
    <source>
        <dbReference type="ARBA" id="ARBA00022949"/>
    </source>
</evidence>
<evidence type="ECO:0000256" key="4">
    <source>
        <dbReference type="ARBA" id="ARBA00022889"/>
    </source>
</evidence>
<dbReference type="Pfam" id="PF00514">
    <property type="entry name" value="Arm"/>
    <property type="match status" value="2"/>
</dbReference>
<gene>
    <name evidence="8" type="primary">Pkp3</name>
    <name evidence="8" type="ORF">GTO95_0007504</name>
</gene>
<keyword evidence="9" id="KW-1185">Reference proteome</keyword>
<dbReference type="AlphaFoldDB" id="A0A8J7NUX7"/>
<dbReference type="Gene3D" id="1.25.10.10">
    <property type="entry name" value="Leucine-rich Repeat Variant"/>
    <property type="match status" value="1"/>
</dbReference>
<reference evidence="8" key="1">
    <citation type="journal article" date="2021" name="Cell">
        <title>Tracing the genetic footprints of vertebrate landing in non-teleost ray-finned fishes.</title>
        <authorList>
            <person name="Bi X."/>
            <person name="Wang K."/>
            <person name="Yang L."/>
            <person name="Pan H."/>
            <person name="Jiang H."/>
            <person name="Wei Q."/>
            <person name="Fang M."/>
            <person name="Yu H."/>
            <person name="Zhu C."/>
            <person name="Cai Y."/>
            <person name="He Y."/>
            <person name="Gan X."/>
            <person name="Zeng H."/>
            <person name="Yu D."/>
            <person name="Zhu Y."/>
            <person name="Jiang H."/>
            <person name="Qiu Q."/>
            <person name="Yang H."/>
            <person name="Zhang Y.E."/>
            <person name="Wang W."/>
            <person name="Zhu M."/>
            <person name="He S."/>
            <person name="Zhang G."/>
        </authorList>
    </citation>
    <scope>NUCLEOTIDE SEQUENCE</scope>
    <source>
        <strain evidence="8">Allg_001</strain>
    </source>
</reference>
<dbReference type="GO" id="GO:0005737">
    <property type="term" value="C:cytoplasm"/>
    <property type="evidence" value="ECO:0007669"/>
    <property type="project" value="TreeGrafter"/>
</dbReference>
<keyword evidence="3" id="KW-0677">Repeat</keyword>
<dbReference type="SUPFAM" id="SSF48371">
    <property type="entry name" value="ARM repeat"/>
    <property type="match status" value="1"/>
</dbReference>
<dbReference type="InterPro" id="IPR028435">
    <property type="entry name" value="Plakophilin/d_Catenin"/>
</dbReference>
<dbReference type="GO" id="GO:0005912">
    <property type="term" value="C:adherens junction"/>
    <property type="evidence" value="ECO:0007669"/>
    <property type="project" value="TreeGrafter"/>
</dbReference>
<dbReference type="PROSITE" id="PS50176">
    <property type="entry name" value="ARM_REPEAT"/>
    <property type="match status" value="1"/>
</dbReference>
<dbReference type="InterPro" id="IPR016024">
    <property type="entry name" value="ARM-type_fold"/>
</dbReference>
<sequence>MSRAANGAAHGAASGQARASGIGQRTLCAVLSPASCFSKEGVSVLWVRDLSSPADPHPRGRPGAPPSLLPAVTSSPPSQGLWCKEEGRQTVPNAIFTKRQPSPGWGEDRSRQLLKGFPLEKQDYGGSSTMKYSTYNPGYSSKSQMYAVNRRIAGSQMSKYGNGTVRGFSTRSAVEMGPRQKISLGAGGGSVYQQGGADVRAGFQTRQTVSRTVSRSGGVDPEVVSLSSLRFRSLPAQSAVSHWMRDDSDGSLASERDATVNRHSTYSAFEGYSAAGQARQAPLVPSSSSSSMRRSLSGTLYRQAGGAAEGVAMGTAVEEVPAHTYKGPAHRTISRVHNRNRVSVSSMSQQQQQQVAAGGYGIMGQGVSGSQAAMLAQQGTLNRAMSVKSLHSVGKGVDLYDGQFDFMNSNGGLNNLTMSTAVSYLSMLDPEMQLLGAAYIQHECYHNSDAKTQARQLKAIPALVKLFNSDSQDVQRYATGAMRNLIYENLDNKSALIEAGGIPQLIEALREPDDELRKNVTDELLSFSHQTLQGSCPSLSIQFDSPFPCSAAQPGILWNLSSKDNLKDKLANEALPDLTEQILIPLSEPGETQSPSEADIFYNTTGCLRNLSSVSEKTRQKMRETPGLVDGLIRYIQSSLENGKAEDKGVENAVCVLRNLSYQLYNEIPPSILQRLEGPTRGQARDPRGNAIGCFTPQGKKAKERQYQALPTFTEVSKEPKGQEWLWHPQVVGLYNQVLQRCEINTTTREAASGALQNLTAGEMRWAGVLSRVALEQERMMPVIIDHLRSNNDTELRSLTGFLRNLSLHTRNKDDMATKVVNTLVTKLPSDGRQKQPSSGVVINILATLNNLVMGSSLAARDINFFDGVQKLVAIKTSHDNRWVQEMHTRTLAHSHTRTLAHSHTRTLAHSHTRTLAHSLSPSSLPVWTHCSLFTELSLHVERMKKNPQTDCFGNFEVFLEKRNLSVLKNMFLHIYILEA</sequence>
<evidence type="ECO:0000256" key="1">
    <source>
        <dbReference type="ARBA" id="ARBA00004282"/>
    </source>
</evidence>
<dbReference type="InterPro" id="IPR000225">
    <property type="entry name" value="Armadillo"/>
</dbReference>
<dbReference type="GO" id="GO:0005634">
    <property type="term" value="C:nucleus"/>
    <property type="evidence" value="ECO:0007669"/>
    <property type="project" value="TreeGrafter"/>
</dbReference>
<evidence type="ECO:0000313" key="8">
    <source>
        <dbReference type="EMBL" id="MBN3320072.1"/>
    </source>
</evidence>
<dbReference type="PANTHER" id="PTHR10372">
    <property type="entry name" value="PLAKOPHILLIN-RELATED"/>
    <property type="match status" value="1"/>
</dbReference>
<feature type="region of interest" description="Disordered" evidence="7">
    <location>
        <begin position="53"/>
        <end position="81"/>
    </location>
</feature>
<protein>
    <submittedName>
        <fullName evidence="8">PKP3 protein</fullName>
    </submittedName>
</protein>
<name>A0A8J7NUX7_ATRSP</name>
<organism evidence="8 9">
    <name type="scientific">Atractosteus spatula</name>
    <name type="common">Alligator gar</name>
    <name type="synonym">Lepisosteus spatula</name>
    <dbReference type="NCBI Taxonomy" id="7917"/>
    <lineage>
        <taxon>Eukaryota</taxon>
        <taxon>Metazoa</taxon>
        <taxon>Chordata</taxon>
        <taxon>Craniata</taxon>
        <taxon>Vertebrata</taxon>
        <taxon>Euteleostomi</taxon>
        <taxon>Actinopterygii</taxon>
        <taxon>Neopterygii</taxon>
        <taxon>Holostei</taxon>
        <taxon>Semionotiformes</taxon>
        <taxon>Lepisosteidae</taxon>
        <taxon>Atractosteus</taxon>
    </lineage>
</organism>
<comment type="caution">
    <text evidence="8">The sequence shown here is derived from an EMBL/GenBank/DDBJ whole genome shotgun (WGS) entry which is preliminary data.</text>
</comment>
<dbReference type="PANTHER" id="PTHR10372:SF1">
    <property type="entry name" value="PLAKOPHILIN-3"/>
    <property type="match status" value="1"/>
</dbReference>
<keyword evidence="5" id="KW-0965">Cell junction</keyword>
<evidence type="ECO:0000256" key="6">
    <source>
        <dbReference type="PROSITE-ProRule" id="PRU00259"/>
    </source>
</evidence>
<feature type="repeat" description="ARM" evidence="6">
    <location>
        <begin position="458"/>
        <end position="500"/>
    </location>
</feature>
<dbReference type="InterPro" id="IPR011989">
    <property type="entry name" value="ARM-like"/>
</dbReference>
<proteinExistence type="inferred from homology"/>
<evidence type="ECO:0000313" key="9">
    <source>
        <dbReference type="Proteomes" id="UP000736164"/>
    </source>
</evidence>
<dbReference type="GO" id="GO:0005886">
    <property type="term" value="C:plasma membrane"/>
    <property type="evidence" value="ECO:0007669"/>
    <property type="project" value="TreeGrafter"/>
</dbReference>
<accession>A0A8J7NUX7</accession>
<feature type="non-terminal residue" evidence="8">
    <location>
        <position position="980"/>
    </location>
</feature>
<dbReference type="EMBL" id="JAAWVO010050403">
    <property type="protein sequence ID" value="MBN3320072.1"/>
    <property type="molecule type" value="Genomic_DNA"/>
</dbReference>
<evidence type="ECO:0000256" key="7">
    <source>
        <dbReference type="SAM" id="MobiDB-lite"/>
    </source>
</evidence>
<dbReference type="GO" id="GO:0098609">
    <property type="term" value="P:cell-cell adhesion"/>
    <property type="evidence" value="ECO:0007669"/>
    <property type="project" value="InterPro"/>
</dbReference>